<dbReference type="Ensembl" id="ENSGGOT00000051021.1">
    <property type="protein sequence ID" value="ENSGGOP00000050853.1"/>
    <property type="gene ID" value="ENSGGOG00000008810.3"/>
</dbReference>
<dbReference type="Bgee" id="ENSGGOG00000008810">
    <property type="expression patterns" value="Expressed in liver and 6 other cell types or tissues"/>
</dbReference>
<reference evidence="1" key="3">
    <citation type="submission" date="2025-08" db="UniProtKB">
        <authorList>
            <consortium name="Ensembl"/>
        </authorList>
    </citation>
    <scope>IDENTIFICATION</scope>
</reference>
<reference evidence="2" key="1">
    <citation type="submission" date="2011-05" db="EMBL/GenBank/DDBJ databases">
        <title>Insights into the evolution of the great apes provided by the gorilla genome.</title>
        <authorList>
            <person name="Scally A."/>
        </authorList>
    </citation>
    <scope>NUCLEOTIDE SEQUENCE [LARGE SCALE GENOMIC DNA]</scope>
</reference>
<reference evidence="1 2" key="2">
    <citation type="journal article" date="2012" name="Nature">
        <title>Insights into hominid evolution from the gorilla genome sequence.</title>
        <authorList>
            <person name="Scally A."/>
            <person name="Dutheil J.Y."/>
            <person name="Hillier L.W."/>
            <person name="Jordan G.E."/>
            <person name="Goodhead I."/>
            <person name="Herrero J."/>
            <person name="Hobolth A."/>
            <person name="Lappalainen T."/>
            <person name="Mailund T."/>
            <person name="Marques-Bonet T."/>
            <person name="McCarthy S."/>
            <person name="Montgomery S.H."/>
            <person name="Schwalie P.C."/>
            <person name="Tang Y.A."/>
            <person name="Ward M.C."/>
            <person name="Xue Y."/>
            <person name="Yngvadottir B."/>
            <person name="Alkan C."/>
            <person name="Andersen L.N."/>
            <person name="Ayub Q."/>
            <person name="Ball E.V."/>
            <person name="Beal K."/>
            <person name="Bradley B.J."/>
            <person name="Chen Y."/>
            <person name="Clee C.M."/>
            <person name="Fitzgerald S."/>
            <person name="Graves T.A."/>
            <person name="Gu Y."/>
            <person name="Heath P."/>
            <person name="Heger A."/>
            <person name="Karakoc E."/>
            <person name="Kolb-Kokocinski A."/>
            <person name="Laird G.K."/>
            <person name="Lunter G."/>
            <person name="Meader S."/>
            <person name="Mort M."/>
            <person name="Mullikin J.C."/>
            <person name="Munch K."/>
            <person name="O'Connor T.D."/>
            <person name="Phillips A.D."/>
            <person name="Prado-Martinez J."/>
            <person name="Rogers A.S."/>
            <person name="Sajjadian S."/>
            <person name="Schmidt D."/>
            <person name="Shaw K."/>
            <person name="Simpson J.T."/>
            <person name="Stenson P.D."/>
            <person name="Turner D.J."/>
            <person name="Vigilant L."/>
            <person name="Vilella A.J."/>
            <person name="Whitener W."/>
            <person name="Zhu B."/>
            <person name="Cooper D.N."/>
            <person name="de Jong P."/>
            <person name="Dermitzakis E.T."/>
            <person name="Eichler E.E."/>
            <person name="Flicek P."/>
            <person name="Goldman N."/>
            <person name="Mundy N.I."/>
            <person name="Ning Z."/>
            <person name="Odom D.T."/>
            <person name="Ponting C.P."/>
            <person name="Quail M.A."/>
            <person name="Ryder O.A."/>
            <person name="Searle S.M."/>
            <person name="Warren W.C."/>
            <person name="Wilson R.K."/>
            <person name="Schierup M.H."/>
            <person name="Rogers J."/>
            <person name="Tyler-Smith C."/>
            <person name="Durbin R."/>
        </authorList>
    </citation>
    <scope>NUCLEOTIDE SEQUENCE [LARGE SCALE GENOMIC DNA]</scope>
</reference>
<dbReference type="AlphaFoldDB" id="A0A2I2ZUQ7"/>
<evidence type="ECO:0000313" key="2">
    <source>
        <dbReference type="Proteomes" id="UP000001519"/>
    </source>
</evidence>
<organism evidence="1 2">
    <name type="scientific">Gorilla gorilla gorilla</name>
    <name type="common">Western lowland gorilla</name>
    <dbReference type="NCBI Taxonomy" id="9595"/>
    <lineage>
        <taxon>Eukaryota</taxon>
        <taxon>Metazoa</taxon>
        <taxon>Chordata</taxon>
        <taxon>Craniata</taxon>
        <taxon>Vertebrata</taxon>
        <taxon>Euteleostomi</taxon>
        <taxon>Mammalia</taxon>
        <taxon>Eutheria</taxon>
        <taxon>Euarchontoglires</taxon>
        <taxon>Primates</taxon>
        <taxon>Haplorrhini</taxon>
        <taxon>Catarrhini</taxon>
        <taxon>Hominidae</taxon>
        <taxon>Gorilla</taxon>
    </lineage>
</organism>
<dbReference type="Proteomes" id="UP000001519">
    <property type="component" value="Chromosome X"/>
</dbReference>
<proteinExistence type="predicted"/>
<name>A0A2I2ZUQ7_GORGO</name>
<keyword evidence="2" id="KW-1185">Reference proteome</keyword>
<dbReference type="GeneTree" id="ENSGT00950000183097"/>
<reference evidence="1" key="4">
    <citation type="submission" date="2025-09" db="UniProtKB">
        <authorList>
            <consortium name="Ensembl"/>
        </authorList>
    </citation>
    <scope>IDENTIFICATION</scope>
</reference>
<dbReference type="SMR" id="A0A2I2ZUQ7"/>
<evidence type="ECO:0000313" key="1">
    <source>
        <dbReference type="Ensembl" id="ENSGGOP00000050853.1"/>
    </source>
</evidence>
<gene>
    <name evidence="1" type="primary">PLS3</name>
</gene>
<accession>A0A2I2ZUQ7</accession>
<dbReference type="EMBL" id="CABD030127611">
    <property type="status" value="NOT_ANNOTATED_CDS"/>
    <property type="molecule type" value="Genomic_DNA"/>
</dbReference>
<sequence length="42" mass="4771">MDEMATTQISKDELDELKEAFAKVVETEFHRVSQDGLDLLTS</sequence>
<dbReference type="EMBL" id="CABD030127610">
    <property type="status" value="NOT_ANNOTATED_CDS"/>
    <property type="molecule type" value="Genomic_DNA"/>
</dbReference>
<protein>
    <submittedName>
        <fullName evidence="1">Plastin 3</fullName>
    </submittedName>
</protein>